<name>A0ABT6XNR4_9FLAO</name>
<keyword evidence="1" id="KW-0732">Signal</keyword>
<gene>
    <name evidence="3" type="ORF">QHT84_04500</name>
</gene>
<comment type="caution">
    <text evidence="3">The sequence shown here is derived from an EMBL/GenBank/DDBJ whole genome shotgun (WGS) entry which is preliminary data.</text>
</comment>
<dbReference type="SUPFAM" id="SSF49854">
    <property type="entry name" value="Spermadhesin, CUB domain"/>
    <property type="match status" value="2"/>
</dbReference>
<dbReference type="SMART" id="SM00409">
    <property type="entry name" value="IG"/>
    <property type="match status" value="2"/>
</dbReference>
<dbReference type="InterPro" id="IPR022409">
    <property type="entry name" value="PKD/Chitinase_dom"/>
</dbReference>
<dbReference type="NCBIfam" id="TIGR04183">
    <property type="entry name" value="Por_Secre_tail"/>
    <property type="match status" value="1"/>
</dbReference>
<dbReference type="RefSeq" id="WP_283238358.1">
    <property type="nucleotide sequence ID" value="NZ_JASGBP010000002.1"/>
</dbReference>
<dbReference type="InterPro" id="IPR045474">
    <property type="entry name" value="GEVED"/>
</dbReference>
<dbReference type="PROSITE" id="PS50835">
    <property type="entry name" value="IG_LIKE"/>
    <property type="match status" value="1"/>
</dbReference>
<evidence type="ECO:0000313" key="3">
    <source>
        <dbReference type="EMBL" id="MDI9256668.1"/>
    </source>
</evidence>
<dbReference type="Pfam" id="PF13927">
    <property type="entry name" value="Ig_3"/>
    <property type="match status" value="1"/>
</dbReference>
<sequence>MINNYTNLSTRSGTWLNKQKREVVGQSPNLTWCFGKSSILCVLLLSFFVSFGHNYSGGNNDKDKNTTVAGSVAVTTCPNAIALSAASLPITNQALVCGTGNDLSSTTVPTTCGGASNSYKGGNESLYTLTPTTTGLYNIAIAGQTWTAIFVYQGCPTSGGTCVGSVGSSASSKNINVTLTAGLQYYIWFDTWPTPNSPCPGTFSITPPPTPCSGVPNAGVATISTTTGCAGNTVALSATGLTFGLGVTYNWQSSPDNSTWTDISGATTASYNATTTTGTTYYRIRTTCSTGPDTNFSNVLTFTGVSCGSINIPASGNNTVACGTNTSIYDNGGPSGSYVASSNGYTVLENSGTGVITISGSFTYIETSWDFLRIYSGVGTGGTLLYTYSNTAGGVITPFSSAPGQPLTIQFTSDTSGQGGGFALQALYSGTCATCTGTPDPGTAVVSSSSGCAGGSVILSATGLTTGPGFTYQWQSSPNNSTWTNIPTATTASYTATTVAGTTYYRIVTSCPTSGTSNNSNVVSVTAAACGSVNLPSNGNSTTVDCGTSTFIYDNGGPSGDYTTSTNSFVVLDNSGTGVITISGSITGIESCCDYLRIYSGAGTGGTLLASANAIGAIPTVVSAPGEVLTVQFFSDISIVGSGFALQALYSGTCLTCTTPVGGTASAATAAFCNSGSTTISATGQATGTGTRYQWESSTDNFASVVTPIGSASSSYTNLATGTLTATTSYRLKVFCVSNPADVAYSTVATVTINFPGTINPVAGDAICPGESATLTATASEPATFAWTAPGGYSNSGASISVSPTTNTVYTVTATFANNCTASTTTTVTVAPAININSVTSSVATLCGSGSATLTADVSAGSALTYCESVHNSGCSGDDVTNVTLGAINNNTSGCGGSARYTYFNPSTPTTTTTLSPGSNTITVSFGTDGSQYFGAWIDYNQDGSLDASEFLGASGNAGSNGTISVTFTVPTTAFNGVTRLRLVAGNDSPVTASQACGVSSSGWGETQDYNVTISGATNAYTFAWTEDPVGSTLTSTTSNPTSASGITTDKVYTVTVTSAYGCSDSDNVSIDVDPLPVVTLASNVSICKGSSTTITIPETGNSYAWSPAGGLDTTSGATVVANPTVTSTYSVLITNNSTFCQNTQQITVNVSDPGAIVTQPVNAVTSTGFNASFTVAGTAGVTYGYQWQRRLTVSPETWTNLTDDYVAPSTGNYTGTNTATLNVFRAGSAPALTNTVYRCILTPPSPCANLVSNNATLTVGTTGIVSNPQSLSICLPAPTSPLPQFNVVTSGSTPNTLVWSVSTNGGVSYVNMPMYNISTNAYTGPNTTAVPGLTFEHPVDSSNPSLRDYKTLTVSGINGATPNNLRFRVTINTFVVSQPAILTLANPVAITNDLSTTPVKVCYAPTAAPTTFTVSTSGSVGTVVWKYATSASGPYTDVALGTPAGVSYVTAAASNNYSLTVNTTAGVTPLGTYYYKAFVGSAGSCPTVESNAGAIEVSRPTITASASSASYCTPGPAVTLTAGGSDIGNYSWSTSQTGATIGVTPSSATTYTVTGTDSNGCSNTAQVTVGVGGAFTAAANSNTNTVCPGAPVLLTGAATTLNPSYGGLVGAYTFSTSTGAALDNMSGATTLVGTSNDDTPVAGVAIPFPFNFNGVNYTFFSASPDGFIRLANTNAAATSQFSNSVTSTTNIPKIYPLWDDLATGTDGWVKTVTRGTAPNRIVVIEWRVTVPRNTTGAANSNFQAWLYEGSNKIEFRYGSIGTTGSASAGLTGSGTQYQSITYSTNTSSNSTSNNSLTTPPASGRMYTFLPPVIDTNTYTYAWTSTPAGFTASGASVTASPSVNTTYNLTITSQSGCTAQATKAISVDSAPPVIGTQPAALQQVCQGTTVTISVAATSATPLTYQWFKDGSPVANGSGISGATTNTLTITGSTPANSGNYTVNVTNCSTVTSSTAALTVYPTPTVVAPAAQAYCIDATIPSIPLVGTPSGVTFDISGGAALGLANQTGVTAIPSFVPTASGTATITVTPKANGCTGTAVTYSLTINALPAAPVLTSTPVCEGSTLNLNASVAPLTGYTLNSNSGVSFIDINATGTSVGTLEDDSEHNITIPAFTFNGVSYTTARIGNNGVIVFGSSSGEITFSNTSLPTTSVAAGNAFLAPYWDDLDVQTGATCKTQTVGNIHIIQFTTMAHDAFTTGSITFQVQLNLTTGVINFVYPDVIFGSSTYDSGVNATIGIQYSSSAALQYSSNTASLVNGQSLTFTPQAYSYAWTGPGFTSAVQNPSIANATPANSGAYTLQITNPNGCKSSATVNATVYPTPTAVAPANQLYYNGLATAAIPLSGTPSGVTYDISGGAAVGLANATGITTIPSFIPVTGSATVSITPKANGCTGATVTYNIVVTAVNANPIANQVYCEGVTTAAIPLSSTPATVVGATITYNLNVVGDDIGLYSATGLTEIPSFVTKPGSATITVYPVYGGVFGGAVSATITVNPLPTATISGTTQVCRNDASPLITFTGANGTAPYTFTYTLNGGANQTIVSLGNVATISVPTSSAGTYTYTLVSVQDSSSTTCSQAQGGFASVIVYPTPTAVAPANQLYYSGFATAPIPLSGTPTGVTFNISGGAAAGLPDMTGITTIPSFIPTTTPATVTITPVANGCIGAPVSYQISFRPVIVNISSNVCGSINNGLNNQINCTQVSVPGFTTTGYQFEVTNTDTGEVSIVQSSQHHFKLTDAANYAYGTTFTIRVAAILNGNVQGYFGTTCSLTTASVATTKVVTAQCGATLLFINSTINANSVGSTNLYRFRVALATAPTTYYYVERTVPNFKLTDVAGLPLLYDTEYKVDVQIRVKLAGFEAWSQYGQRCSVFTPSAPETSLVTSQCEDYQVPSYTTTINAIAFPGATKYRFRLVGYDEFGDVNYDQYVDSTTPSFTLSMFTGLTPSTTYTVSVAMELFGSFTAYGKDCSIITPSIARQVDPSMVIEFKATAYPNPFAANFMLNVRTSSSSVITIKVYDMVGRLVEARSVTVAELENATIGDRYPSGVYNVVVSQDETVETVRVVKR</sequence>
<dbReference type="Pfam" id="PF18962">
    <property type="entry name" value="Por_Secre_tail"/>
    <property type="match status" value="1"/>
</dbReference>
<evidence type="ECO:0000256" key="1">
    <source>
        <dbReference type="ARBA" id="ARBA00022729"/>
    </source>
</evidence>
<dbReference type="PROSITE" id="PS00018">
    <property type="entry name" value="EF_HAND_1"/>
    <property type="match status" value="1"/>
</dbReference>
<keyword evidence="4" id="KW-1185">Reference proteome</keyword>
<dbReference type="EMBL" id="JASGBP010000002">
    <property type="protein sequence ID" value="MDI9256668.1"/>
    <property type="molecule type" value="Genomic_DNA"/>
</dbReference>
<organism evidence="3 4">
    <name type="scientific">Flavobacterium sedimenticola</name>
    <dbReference type="NCBI Taxonomy" id="3043286"/>
    <lineage>
        <taxon>Bacteria</taxon>
        <taxon>Pseudomonadati</taxon>
        <taxon>Bacteroidota</taxon>
        <taxon>Flavobacteriia</taxon>
        <taxon>Flavobacteriales</taxon>
        <taxon>Flavobacteriaceae</taxon>
        <taxon>Flavobacterium</taxon>
    </lineage>
</organism>
<accession>A0ABT6XNR4</accession>
<dbReference type="Gene3D" id="2.60.40.10">
    <property type="entry name" value="Immunoglobulins"/>
    <property type="match status" value="2"/>
</dbReference>
<dbReference type="SUPFAM" id="SSF48726">
    <property type="entry name" value="Immunoglobulin"/>
    <property type="match status" value="1"/>
</dbReference>
<evidence type="ECO:0000313" key="4">
    <source>
        <dbReference type="Proteomes" id="UP001230035"/>
    </source>
</evidence>
<dbReference type="InterPro" id="IPR003599">
    <property type="entry name" value="Ig_sub"/>
</dbReference>
<proteinExistence type="predicted"/>
<evidence type="ECO:0000259" key="2">
    <source>
        <dbReference type="PROSITE" id="PS50835"/>
    </source>
</evidence>
<protein>
    <submittedName>
        <fullName evidence="3">GEVED domain-containing protein</fullName>
    </submittedName>
</protein>
<reference evidence="3 4" key="1">
    <citation type="submission" date="2023-05" db="EMBL/GenBank/DDBJ databases">
        <title>Flavobacterium sedimenti sp. nov., isolated from the sediment.</title>
        <authorList>
            <person name="Wu N."/>
        </authorList>
    </citation>
    <scope>NUCLEOTIDE SEQUENCE [LARGE SCALE GENOMIC DNA]</scope>
    <source>
        <strain evidence="3 4">YZ-48</strain>
    </source>
</reference>
<dbReference type="Gene3D" id="2.60.40.2700">
    <property type="match status" value="1"/>
</dbReference>
<dbReference type="SMART" id="SM00089">
    <property type="entry name" value="PKD"/>
    <property type="match status" value="4"/>
</dbReference>
<dbReference type="InterPro" id="IPR026444">
    <property type="entry name" value="Secre_tail"/>
</dbReference>
<dbReference type="Proteomes" id="UP001230035">
    <property type="component" value="Unassembled WGS sequence"/>
</dbReference>
<dbReference type="InterPro" id="IPR018247">
    <property type="entry name" value="EF_Hand_1_Ca_BS"/>
</dbReference>
<dbReference type="InterPro" id="IPR013783">
    <property type="entry name" value="Ig-like_fold"/>
</dbReference>
<dbReference type="InterPro" id="IPR035914">
    <property type="entry name" value="Sperma_CUB_dom_sf"/>
</dbReference>
<dbReference type="Pfam" id="PF20009">
    <property type="entry name" value="GEVED"/>
    <property type="match status" value="1"/>
</dbReference>
<feature type="domain" description="Ig-like" evidence="2">
    <location>
        <begin position="1871"/>
        <end position="1958"/>
    </location>
</feature>
<dbReference type="InterPro" id="IPR007110">
    <property type="entry name" value="Ig-like_dom"/>
</dbReference>
<dbReference type="InterPro" id="IPR036179">
    <property type="entry name" value="Ig-like_dom_sf"/>
</dbReference>